<protein>
    <submittedName>
        <fullName evidence="1">LamG domain-containing protein</fullName>
    </submittedName>
</protein>
<reference evidence="2" key="1">
    <citation type="submission" date="2018-09" db="EMBL/GenBank/DDBJ databases">
        <authorList>
            <person name="Livingstone P.G."/>
            <person name="Whitworth D.E."/>
        </authorList>
    </citation>
    <scope>NUCLEOTIDE SEQUENCE [LARGE SCALE GENOMIC DNA]</scope>
    <source>
        <strain evidence="2">CA051B</strain>
    </source>
</reference>
<dbReference type="Gene3D" id="2.60.120.200">
    <property type="match status" value="1"/>
</dbReference>
<gene>
    <name evidence="1" type="ORF">D7V93_28125</name>
</gene>
<evidence type="ECO:0000313" key="1">
    <source>
        <dbReference type="EMBL" id="RKH52299.1"/>
    </source>
</evidence>
<dbReference type="SUPFAM" id="SSF49899">
    <property type="entry name" value="Concanavalin A-like lectins/glucanases"/>
    <property type="match status" value="1"/>
</dbReference>
<name>A0A3A8P8S9_9BACT</name>
<dbReference type="InterPro" id="IPR013320">
    <property type="entry name" value="ConA-like_dom_sf"/>
</dbReference>
<sequence>MDLPPAELGTAQSSLYEGPDPQLVFRYRASGTGASDGVITGSVGAAATIARGGSGNTEFMNLTYRPFTAGAYKATATAPVQSATGFTIIAHFKPDTASLTGRRTIYSDQGGGGIALDIMDGRMQVQWHDGTGYQSVTATGYPINTNWHYVVAAVTINSGTPSSSHARIYIDGQERIDVSPIPGAQTVKNSGQPGCVAAECDGTGSTRGPVGEYFVGRIATAEVLNYPLWSRSYLFSQLNDGGWYAGLPSYFDYTPSVTDTRTGTYRSKYRRMADAINEPQGGNNFPQFDDMRTKVTRRISLPYLNDGFVYQGVSIGTTTTPNDTMYMVGHYEPDPDLTEGMVIVPEVNIAGCATGICAPSIRRTYRLVSATGAELSGVHPGSVVRVGNILYVNSLRNETTGIGGLLRFDLTAPRTTWHPADPVTGRPAIEDLKLVSSNTSLCGGASISYDSIANRLYCFTSGARVINGFNLNADGSLPDSTPEVTWAIPAAPYTQGGYDYQLQGGAVYHPGNTAGNPCFVLHFSGGESNPSALNNFCPSTSTTVAPSLANALATNGEGVAVTTDGMVWGITEGASKKMQTVGSSSIVLAPWVWGIPRSTMGIQ</sequence>
<evidence type="ECO:0000313" key="2">
    <source>
        <dbReference type="Proteomes" id="UP000272888"/>
    </source>
</evidence>
<dbReference type="Pfam" id="PF13385">
    <property type="entry name" value="Laminin_G_3"/>
    <property type="match status" value="1"/>
</dbReference>
<dbReference type="AlphaFoldDB" id="A0A3A8P8S9"/>
<dbReference type="Proteomes" id="UP000272888">
    <property type="component" value="Unassembled WGS sequence"/>
</dbReference>
<keyword evidence="2" id="KW-1185">Reference proteome</keyword>
<dbReference type="RefSeq" id="WP_120646320.1">
    <property type="nucleotide sequence ID" value="NZ_RAWB01000360.1"/>
</dbReference>
<accession>A0A3A8P8S9</accession>
<organism evidence="1 2">
    <name type="scientific">Corallococcus llansteffanensis</name>
    <dbReference type="NCBI Taxonomy" id="2316731"/>
    <lineage>
        <taxon>Bacteria</taxon>
        <taxon>Pseudomonadati</taxon>
        <taxon>Myxococcota</taxon>
        <taxon>Myxococcia</taxon>
        <taxon>Myxococcales</taxon>
        <taxon>Cystobacterineae</taxon>
        <taxon>Myxococcaceae</taxon>
        <taxon>Corallococcus</taxon>
    </lineage>
</organism>
<comment type="caution">
    <text evidence="1">The sequence shown here is derived from an EMBL/GenBank/DDBJ whole genome shotgun (WGS) entry which is preliminary data.</text>
</comment>
<dbReference type="EMBL" id="RAWB01000360">
    <property type="protein sequence ID" value="RKH52299.1"/>
    <property type="molecule type" value="Genomic_DNA"/>
</dbReference>
<proteinExistence type="predicted"/>